<keyword evidence="2" id="KW-0624">Polysaccharide degradation</keyword>
<evidence type="ECO:0000256" key="2">
    <source>
        <dbReference type="ARBA" id="ARBA00022651"/>
    </source>
</evidence>
<keyword evidence="3" id="KW-0732">Signal</keyword>
<evidence type="ECO:0000313" key="11">
    <source>
        <dbReference type="Proteomes" id="UP000192746"/>
    </source>
</evidence>
<evidence type="ECO:0000256" key="6">
    <source>
        <dbReference type="ARBA" id="ARBA00023295"/>
    </source>
</evidence>
<dbReference type="SMART" id="SM00606">
    <property type="entry name" value="CBD_IV"/>
    <property type="match status" value="1"/>
</dbReference>
<dbReference type="Pfam" id="PF03422">
    <property type="entry name" value="CBM_6"/>
    <property type="match status" value="1"/>
</dbReference>
<dbReference type="InterPro" id="IPR006584">
    <property type="entry name" value="Cellulose-bd_IV"/>
</dbReference>
<dbReference type="EMBL" id="ARYN01000001">
    <property type="protein sequence ID" value="ORL47236.1"/>
    <property type="molecule type" value="Genomic_DNA"/>
</dbReference>
<dbReference type="GO" id="GO:0004553">
    <property type="term" value="F:hydrolase activity, hydrolyzing O-glycosyl compounds"/>
    <property type="evidence" value="ECO:0007669"/>
    <property type="project" value="InterPro"/>
</dbReference>
<dbReference type="InterPro" id="IPR008979">
    <property type="entry name" value="Galactose-bd-like_sf"/>
</dbReference>
<evidence type="ECO:0000256" key="5">
    <source>
        <dbReference type="ARBA" id="ARBA00023277"/>
    </source>
</evidence>
<dbReference type="Gene3D" id="2.60.120.260">
    <property type="entry name" value="Galactose-binding domain-like"/>
    <property type="match status" value="1"/>
</dbReference>
<dbReference type="CDD" id="cd04084">
    <property type="entry name" value="CBM6_xylanase-like"/>
    <property type="match status" value="1"/>
</dbReference>
<dbReference type="AlphaFoldDB" id="A0A1Y1T860"/>
<dbReference type="InterPro" id="IPR006710">
    <property type="entry name" value="Glyco_hydro_43"/>
</dbReference>
<sequence length="460" mass="51937">MIISKISFYRKLCLTVGFSLIYSFISAQNPIIQTMFTADPAPMVYQDKVYLYVGVDEPDAPKNSYLMREYRLFTTTDMVNWTDKGAVLKTSEVPWANGDANAAQVIERNGKFYYYISTGYNNNPGGIGVGVLVGDTSYGPFKDVLGKPLITNQMTTYASHSWDDLDPSVFIDDNGQAYLFWGNGACYWAKLNKDMVSIDGDIHFLDIKDPKQIVGRFTEAPWIYKRNKTYYLIYASQFPEEINYSTAKKITGPWKVGGKVMPTEKGSNTNHPGIIDYKGNSYFFYHNDALPNGHSYDRSVAVEQFQYGKDGSIPTMNMTDAGIVKGLGTLNPYQKTEAETIAFSKGIKANEDKEKRIFITDIHNGDYIKIRDVDFGNEGALQFTANVSSRYKGGKIEIKTGAVDGKLLGTLNVPYTGEWENWKEVFTKVENVKGIHDVYFVFTGGEPHTLFNFDYWKFIK</sequence>
<dbReference type="Pfam" id="PF04616">
    <property type="entry name" value="Glyco_hydro_43"/>
    <property type="match status" value="1"/>
</dbReference>
<evidence type="ECO:0000256" key="8">
    <source>
        <dbReference type="RuleBase" id="RU361187"/>
    </source>
</evidence>
<dbReference type="GO" id="GO:0045493">
    <property type="term" value="P:xylan catabolic process"/>
    <property type="evidence" value="ECO:0007669"/>
    <property type="project" value="UniProtKB-KW"/>
</dbReference>
<feature type="site" description="Important for catalytic activity, responsible for pKa modulation of the active site Glu and correct orientation of both the proton donor and substrate" evidence="7">
    <location>
        <position position="166"/>
    </location>
</feature>
<evidence type="ECO:0000313" key="10">
    <source>
        <dbReference type="EMBL" id="ORL47236.1"/>
    </source>
</evidence>
<dbReference type="GO" id="GO:0030246">
    <property type="term" value="F:carbohydrate binding"/>
    <property type="evidence" value="ECO:0007669"/>
    <property type="project" value="InterPro"/>
</dbReference>
<evidence type="ECO:0000256" key="3">
    <source>
        <dbReference type="ARBA" id="ARBA00022729"/>
    </source>
</evidence>
<evidence type="ECO:0000256" key="1">
    <source>
        <dbReference type="ARBA" id="ARBA00009865"/>
    </source>
</evidence>
<organism evidence="10 11">
    <name type="scientific">Zunongwangia atlantica 22II14-10F7</name>
    <dbReference type="NCBI Taxonomy" id="1185767"/>
    <lineage>
        <taxon>Bacteria</taxon>
        <taxon>Pseudomonadati</taxon>
        <taxon>Bacteroidota</taxon>
        <taxon>Flavobacteriia</taxon>
        <taxon>Flavobacteriales</taxon>
        <taxon>Flavobacteriaceae</taxon>
        <taxon>Zunongwangia</taxon>
    </lineage>
</organism>
<dbReference type="PROSITE" id="PS51175">
    <property type="entry name" value="CBM6"/>
    <property type="match status" value="1"/>
</dbReference>
<evidence type="ECO:0000256" key="7">
    <source>
        <dbReference type="PIRSR" id="PIRSR606710-2"/>
    </source>
</evidence>
<keyword evidence="6 8" id="KW-0326">Glycosidase</keyword>
<evidence type="ECO:0000259" key="9">
    <source>
        <dbReference type="PROSITE" id="PS51175"/>
    </source>
</evidence>
<dbReference type="PANTHER" id="PTHR43772:SF2">
    <property type="entry name" value="PUTATIVE (AFU_ORTHOLOGUE AFUA_2G04480)-RELATED"/>
    <property type="match status" value="1"/>
</dbReference>
<dbReference type="STRING" id="1185767.IIF7_00695"/>
<dbReference type="InterPro" id="IPR023296">
    <property type="entry name" value="Glyco_hydro_beta-prop_sf"/>
</dbReference>
<gene>
    <name evidence="10" type="ORF">IIF7_00695</name>
</gene>
<keyword evidence="11" id="KW-1185">Reference proteome</keyword>
<name>A0A1Y1T860_9FLAO</name>
<feature type="domain" description="CBM6" evidence="9">
    <location>
        <begin position="334"/>
        <end position="459"/>
    </location>
</feature>
<keyword evidence="4 8" id="KW-0378">Hydrolase</keyword>
<dbReference type="OrthoDB" id="9763933at2"/>
<dbReference type="InterPro" id="IPR005084">
    <property type="entry name" value="CBM6"/>
</dbReference>
<dbReference type="RefSeq" id="WP_084840051.1">
    <property type="nucleotide sequence ID" value="NZ_ARYN01000001.1"/>
</dbReference>
<dbReference type="SUPFAM" id="SSF75005">
    <property type="entry name" value="Arabinanase/levansucrase/invertase"/>
    <property type="match status" value="1"/>
</dbReference>
<dbReference type="Gene3D" id="2.115.10.20">
    <property type="entry name" value="Glycosyl hydrolase domain, family 43"/>
    <property type="match status" value="1"/>
</dbReference>
<comment type="caution">
    <text evidence="10">The sequence shown here is derived from an EMBL/GenBank/DDBJ whole genome shotgun (WGS) entry which is preliminary data.</text>
</comment>
<accession>A0A1Y1T860</accession>
<evidence type="ECO:0000256" key="4">
    <source>
        <dbReference type="ARBA" id="ARBA00022801"/>
    </source>
</evidence>
<comment type="similarity">
    <text evidence="1 8">Belongs to the glycosyl hydrolase 43 family.</text>
</comment>
<reference evidence="10 11" key="1">
    <citation type="submission" date="2013-04" db="EMBL/GenBank/DDBJ databases">
        <title>Zunongwangia sp. 22II14-10F7 Genome Sequencing.</title>
        <authorList>
            <person name="Lai Q."/>
            <person name="Shao Z."/>
        </authorList>
    </citation>
    <scope>NUCLEOTIDE SEQUENCE [LARGE SCALE GENOMIC DNA]</scope>
    <source>
        <strain evidence="10 11">22II14-10F7</strain>
    </source>
</reference>
<dbReference type="Proteomes" id="UP000192746">
    <property type="component" value="Unassembled WGS sequence"/>
</dbReference>
<keyword evidence="5" id="KW-0119">Carbohydrate metabolism</keyword>
<dbReference type="PANTHER" id="PTHR43772">
    <property type="entry name" value="ENDO-1,4-BETA-XYLANASE"/>
    <property type="match status" value="1"/>
</dbReference>
<dbReference type="InterPro" id="IPR052176">
    <property type="entry name" value="Glycosyl_Hydrlase_43_Enz"/>
</dbReference>
<keyword evidence="2" id="KW-0858">Xylan degradation</keyword>
<protein>
    <submittedName>
        <fullName evidence="10">Beta-xylosidase</fullName>
    </submittedName>
</protein>
<dbReference type="CDD" id="cd18618">
    <property type="entry name" value="GH43_Xsa43E-like"/>
    <property type="match status" value="1"/>
</dbReference>
<proteinExistence type="inferred from homology"/>
<dbReference type="SUPFAM" id="SSF49785">
    <property type="entry name" value="Galactose-binding domain-like"/>
    <property type="match status" value="1"/>
</dbReference>